<dbReference type="KEGG" id="gtr:GLOTRDRAFT_96361"/>
<sequence>MSFSFDDTSKLLPQQMVLVPSFLAFVSAYHFLTGTRELTAKQRSWILTTLASAIVTLASFPFVWDYVRNDGDISRVRHSPGLAYATTRIFQGYLISDISMGLIYYREQVGLLTGWVHHSLYILVVELAIRRSWAHIFCLCGIMELPTFVLSIASLNPVFRSNVTFALSFFATRILLHLVLIVSYLLPGNRMRATGGSFVPAAVLALVFPMHAVWFTGCIKGFIKRQRAKKQPTPSATVIHLEVSSERQAVPVPTPAIVPIHASEPRAENTTPLQALPTQPARPTLPAKLVRRLSFEKALRKMEIDRARQRIREARRLLYEVLPPRERVYDYFGLGRGQLRYDRAPGVGGEELGRMVAVY</sequence>
<feature type="transmembrane region" description="Helical" evidence="1">
    <location>
        <begin position="12"/>
        <end position="32"/>
    </location>
</feature>
<dbReference type="HOGENOM" id="CLU_050079_0_0_1"/>
<evidence type="ECO:0000313" key="2">
    <source>
        <dbReference type="EMBL" id="EPQ51645.1"/>
    </source>
</evidence>
<keyword evidence="1" id="KW-1133">Transmembrane helix</keyword>
<dbReference type="OrthoDB" id="341353at2759"/>
<dbReference type="OMA" id="VWIVEYA"/>
<dbReference type="eggNOG" id="ENOG502S6CW">
    <property type="taxonomic scope" value="Eukaryota"/>
</dbReference>
<dbReference type="EMBL" id="KB469310">
    <property type="protein sequence ID" value="EPQ51645.1"/>
    <property type="molecule type" value="Genomic_DNA"/>
</dbReference>
<reference evidence="2 3" key="1">
    <citation type="journal article" date="2012" name="Science">
        <title>The Paleozoic origin of enzymatic lignin decomposition reconstructed from 31 fungal genomes.</title>
        <authorList>
            <person name="Floudas D."/>
            <person name="Binder M."/>
            <person name="Riley R."/>
            <person name="Barry K."/>
            <person name="Blanchette R.A."/>
            <person name="Henrissat B."/>
            <person name="Martinez A.T."/>
            <person name="Otillar R."/>
            <person name="Spatafora J.W."/>
            <person name="Yadav J.S."/>
            <person name="Aerts A."/>
            <person name="Benoit I."/>
            <person name="Boyd A."/>
            <person name="Carlson A."/>
            <person name="Copeland A."/>
            <person name="Coutinho P.M."/>
            <person name="de Vries R.P."/>
            <person name="Ferreira P."/>
            <person name="Findley K."/>
            <person name="Foster B."/>
            <person name="Gaskell J."/>
            <person name="Glotzer D."/>
            <person name="Gorecki P."/>
            <person name="Heitman J."/>
            <person name="Hesse C."/>
            <person name="Hori C."/>
            <person name="Igarashi K."/>
            <person name="Jurgens J.A."/>
            <person name="Kallen N."/>
            <person name="Kersten P."/>
            <person name="Kohler A."/>
            <person name="Kuees U."/>
            <person name="Kumar T.K.A."/>
            <person name="Kuo A."/>
            <person name="LaButti K."/>
            <person name="Larrondo L.F."/>
            <person name="Lindquist E."/>
            <person name="Ling A."/>
            <person name="Lombard V."/>
            <person name="Lucas S."/>
            <person name="Lundell T."/>
            <person name="Martin R."/>
            <person name="McLaughlin D.J."/>
            <person name="Morgenstern I."/>
            <person name="Morin E."/>
            <person name="Murat C."/>
            <person name="Nagy L.G."/>
            <person name="Nolan M."/>
            <person name="Ohm R.A."/>
            <person name="Patyshakuliyeva A."/>
            <person name="Rokas A."/>
            <person name="Ruiz-Duenas F.J."/>
            <person name="Sabat G."/>
            <person name="Salamov A."/>
            <person name="Samejima M."/>
            <person name="Schmutz J."/>
            <person name="Slot J.C."/>
            <person name="St John F."/>
            <person name="Stenlid J."/>
            <person name="Sun H."/>
            <person name="Sun S."/>
            <person name="Syed K."/>
            <person name="Tsang A."/>
            <person name="Wiebenga A."/>
            <person name="Young D."/>
            <person name="Pisabarro A."/>
            <person name="Eastwood D.C."/>
            <person name="Martin F."/>
            <person name="Cullen D."/>
            <person name="Grigoriev I.V."/>
            <person name="Hibbett D.S."/>
        </authorList>
    </citation>
    <scope>NUCLEOTIDE SEQUENCE [LARGE SCALE GENOMIC DNA]</scope>
    <source>
        <strain evidence="2 3">ATCC 11539</strain>
    </source>
</reference>
<gene>
    <name evidence="2" type="ORF">GLOTRDRAFT_96361</name>
</gene>
<feature type="transmembrane region" description="Helical" evidence="1">
    <location>
        <begin position="44"/>
        <end position="64"/>
    </location>
</feature>
<dbReference type="RefSeq" id="XP_007870086.1">
    <property type="nucleotide sequence ID" value="XM_007871895.1"/>
</dbReference>
<keyword evidence="3" id="KW-1185">Reference proteome</keyword>
<dbReference type="GO" id="GO:0005783">
    <property type="term" value="C:endoplasmic reticulum"/>
    <property type="evidence" value="ECO:0007669"/>
    <property type="project" value="TreeGrafter"/>
</dbReference>
<dbReference type="PANTHER" id="PTHR13439">
    <property type="entry name" value="CT120 PROTEIN"/>
    <property type="match status" value="1"/>
</dbReference>
<keyword evidence="1" id="KW-0472">Membrane</keyword>
<keyword evidence="1" id="KW-0812">Transmembrane</keyword>
<proteinExistence type="predicted"/>
<evidence type="ECO:0000256" key="1">
    <source>
        <dbReference type="SAM" id="Phobius"/>
    </source>
</evidence>
<dbReference type="Proteomes" id="UP000030669">
    <property type="component" value="Unassembled WGS sequence"/>
</dbReference>
<dbReference type="GeneID" id="19309830"/>
<dbReference type="AlphaFoldDB" id="S7RBM6"/>
<feature type="transmembrane region" description="Helical" evidence="1">
    <location>
        <begin position="109"/>
        <end position="129"/>
    </location>
</feature>
<evidence type="ECO:0000313" key="3">
    <source>
        <dbReference type="Proteomes" id="UP000030669"/>
    </source>
</evidence>
<accession>S7RBM6</accession>
<dbReference type="GO" id="GO:0055088">
    <property type="term" value="P:lipid homeostasis"/>
    <property type="evidence" value="ECO:0007669"/>
    <property type="project" value="TreeGrafter"/>
</dbReference>
<dbReference type="STRING" id="670483.S7RBM6"/>
<organism evidence="2 3">
    <name type="scientific">Gloeophyllum trabeum (strain ATCC 11539 / FP-39264 / Madison 617)</name>
    <name type="common">Brown rot fungus</name>
    <dbReference type="NCBI Taxonomy" id="670483"/>
    <lineage>
        <taxon>Eukaryota</taxon>
        <taxon>Fungi</taxon>
        <taxon>Dikarya</taxon>
        <taxon>Basidiomycota</taxon>
        <taxon>Agaricomycotina</taxon>
        <taxon>Agaricomycetes</taxon>
        <taxon>Gloeophyllales</taxon>
        <taxon>Gloeophyllaceae</taxon>
        <taxon>Gloeophyllum</taxon>
    </lineage>
</organism>
<feature type="transmembrane region" description="Helical" evidence="1">
    <location>
        <begin position="136"/>
        <end position="159"/>
    </location>
</feature>
<feature type="transmembrane region" description="Helical" evidence="1">
    <location>
        <begin position="198"/>
        <end position="217"/>
    </location>
</feature>
<feature type="transmembrane region" description="Helical" evidence="1">
    <location>
        <begin position="165"/>
        <end position="186"/>
    </location>
</feature>
<dbReference type="InterPro" id="IPR050846">
    <property type="entry name" value="TLCD"/>
</dbReference>
<dbReference type="PANTHER" id="PTHR13439:SF72">
    <property type="entry name" value="TLC DOMAIN-CONTAINING PROTEIN"/>
    <property type="match status" value="1"/>
</dbReference>
<name>S7RBM6_GLOTA</name>
<protein>
    <submittedName>
        <fullName evidence="2">Uncharacterized protein</fullName>
    </submittedName>
</protein>